<reference evidence="1 2" key="1">
    <citation type="journal article" date="2020" name="Mol. Biol. Evol.">
        <title>Distinct Expression and Methylation Patterns for Genes with Different Fates following a Single Whole-Genome Duplication in Flowering Plants.</title>
        <authorList>
            <person name="Shi T."/>
            <person name="Rahmani R.S."/>
            <person name="Gugger P.F."/>
            <person name="Wang M."/>
            <person name="Li H."/>
            <person name="Zhang Y."/>
            <person name="Li Z."/>
            <person name="Wang Q."/>
            <person name="Van de Peer Y."/>
            <person name="Marchal K."/>
            <person name="Chen J."/>
        </authorList>
    </citation>
    <scope>NUCLEOTIDE SEQUENCE [LARGE SCALE GENOMIC DNA]</scope>
    <source>
        <tissue evidence="1">Leaf</tissue>
    </source>
</reference>
<proteinExistence type="predicted"/>
<comment type="caution">
    <text evidence="1">The sequence shown here is derived from an EMBL/GenBank/DDBJ whole genome shotgun (WGS) entry which is preliminary data.</text>
</comment>
<dbReference type="EMBL" id="DUZY01000004">
    <property type="protein sequence ID" value="DAD38482.1"/>
    <property type="molecule type" value="Genomic_DNA"/>
</dbReference>
<protein>
    <submittedName>
        <fullName evidence="1">Uncharacterized protein</fullName>
    </submittedName>
</protein>
<evidence type="ECO:0000313" key="2">
    <source>
        <dbReference type="Proteomes" id="UP000607653"/>
    </source>
</evidence>
<sequence length="29" mass="3336">MYAAILWSTIIRAVYFISAILEGLECCRE</sequence>
<dbReference type="AlphaFoldDB" id="A0A822Z0I2"/>
<name>A0A822Z0I2_NELNU</name>
<dbReference type="Proteomes" id="UP000607653">
    <property type="component" value="Unassembled WGS sequence"/>
</dbReference>
<accession>A0A822Z0I2</accession>
<evidence type="ECO:0000313" key="1">
    <source>
        <dbReference type="EMBL" id="DAD38482.1"/>
    </source>
</evidence>
<keyword evidence="2" id="KW-1185">Reference proteome</keyword>
<organism evidence="1 2">
    <name type="scientific">Nelumbo nucifera</name>
    <name type="common">Sacred lotus</name>
    <dbReference type="NCBI Taxonomy" id="4432"/>
    <lineage>
        <taxon>Eukaryota</taxon>
        <taxon>Viridiplantae</taxon>
        <taxon>Streptophyta</taxon>
        <taxon>Embryophyta</taxon>
        <taxon>Tracheophyta</taxon>
        <taxon>Spermatophyta</taxon>
        <taxon>Magnoliopsida</taxon>
        <taxon>Proteales</taxon>
        <taxon>Nelumbonaceae</taxon>
        <taxon>Nelumbo</taxon>
    </lineage>
</organism>
<gene>
    <name evidence="1" type="ORF">HUJ06_009123</name>
</gene>